<comment type="cofactor">
    <cofactor evidence="7 10">
        <name>Mg(2+)</name>
        <dbReference type="ChEBI" id="CHEBI:18420"/>
    </cofactor>
    <text evidence="7 10">Binds 1 Mg(2+) ion per subunit.</text>
</comment>
<dbReference type="NCBIfam" id="TIGR00222">
    <property type="entry name" value="panB"/>
    <property type="match status" value="1"/>
</dbReference>
<dbReference type="GO" id="GO:0003864">
    <property type="term" value="F:3-methyl-2-oxobutanoate hydroxymethyltransferase activity"/>
    <property type="evidence" value="ECO:0007669"/>
    <property type="project" value="UniProtKB-UniRule"/>
</dbReference>
<evidence type="ECO:0000256" key="4">
    <source>
        <dbReference type="ARBA" id="ARBA00022655"/>
    </source>
</evidence>
<dbReference type="Proteomes" id="UP000011721">
    <property type="component" value="Chromosome"/>
</dbReference>
<keyword evidence="4 7" id="KW-0566">Pantothenate biosynthesis</keyword>
<organism evidence="11 12">
    <name type="scientific">Desulfocapsa sulfexigens (strain DSM 10523 / SB164P1)</name>
    <dbReference type="NCBI Taxonomy" id="1167006"/>
    <lineage>
        <taxon>Bacteria</taxon>
        <taxon>Pseudomonadati</taxon>
        <taxon>Thermodesulfobacteriota</taxon>
        <taxon>Desulfobulbia</taxon>
        <taxon>Desulfobulbales</taxon>
        <taxon>Desulfocapsaceae</taxon>
        <taxon>Desulfocapsa</taxon>
    </lineage>
</organism>
<comment type="similarity">
    <text evidence="2 7">Belongs to the PanB family.</text>
</comment>
<evidence type="ECO:0000313" key="11">
    <source>
        <dbReference type="EMBL" id="AGF80011.1"/>
    </source>
</evidence>
<dbReference type="AlphaFoldDB" id="M1PUL5"/>
<dbReference type="eggNOG" id="COG0413">
    <property type="taxonomic scope" value="Bacteria"/>
</dbReference>
<dbReference type="SUPFAM" id="SSF51621">
    <property type="entry name" value="Phosphoenolpyruvate/pyruvate domain"/>
    <property type="match status" value="1"/>
</dbReference>
<dbReference type="OrthoDB" id="9781789at2"/>
<dbReference type="KEGG" id="dsf:UWK_03495"/>
<dbReference type="PANTHER" id="PTHR20881:SF0">
    <property type="entry name" value="3-METHYL-2-OXOBUTANOATE HYDROXYMETHYLTRANSFERASE"/>
    <property type="match status" value="1"/>
</dbReference>
<dbReference type="CDD" id="cd06557">
    <property type="entry name" value="KPHMT-like"/>
    <property type="match status" value="1"/>
</dbReference>
<evidence type="ECO:0000256" key="7">
    <source>
        <dbReference type="HAMAP-Rule" id="MF_00156"/>
    </source>
</evidence>
<keyword evidence="7" id="KW-0963">Cytoplasm</keyword>
<evidence type="ECO:0000256" key="5">
    <source>
        <dbReference type="ARBA" id="ARBA00022679"/>
    </source>
</evidence>
<comment type="function">
    <text evidence="6 7">Catalyzes the reversible reaction in which hydroxymethyl group from 5,10-methylenetetrahydrofolate is transferred onto alpha-ketoisovalerate to form ketopantoate.</text>
</comment>
<dbReference type="InterPro" id="IPR015813">
    <property type="entry name" value="Pyrv/PenolPyrv_kinase-like_dom"/>
</dbReference>
<feature type="binding site" evidence="7 9">
    <location>
        <begin position="46"/>
        <end position="47"/>
    </location>
    <ligand>
        <name>3-methyl-2-oxobutanoate</name>
        <dbReference type="ChEBI" id="CHEBI:11851"/>
    </ligand>
</feature>
<feature type="active site" description="Proton acceptor" evidence="7 8">
    <location>
        <position position="184"/>
    </location>
</feature>
<sequence length="278" mass="29455">MQKRKTVAGILAMKKKGEKITMLTAYDAAMASMLIAADVDVLLVGDSLGMVVLGYDSTVPVTMDEMIHHASAVRRGAPGAFVVGDMPFGSYQSGKRDAILNGGRFLKEAGCDAVKLEGGMEVCETVTALERAGISVMGHIGLTPQTATQLGGYKVQGRDLESAQRMVAEAKALEEAGAFAIVLECIPDELGRIISEEIAIPTIGIGAGVHCDGQVLVTHDLLGMFDKFIPSFVKSYCKLAPVIKEAVSEYNAEVRSGAYPDADHSFSSDSNLRKLLGL</sequence>
<dbReference type="NCBIfam" id="NF001452">
    <property type="entry name" value="PRK00311.1"/>
    <property type="match status" value="1"/>
</dbReference>
<evidence type="ECO:0000256" key="9">
    <source>
        <dbReference type="PIRSR" id="PIRSR000388-2"/>
    </source>
</evidence>
<evidence type="ECO:0000256" key="6">
    <source>
        <dbReference type="ARBA" id="ARBA00056497"/>
    </source>
</evidence>
<dbReference type="InterPro" id="IPR040442">
    <property type="entry name" value="Pyrv_kinase-like_dom_sf"/>
</dbReference>
<name>M1PUL5_DESSD</name>
<dbReference type="UniPathway" id="UPA00028">
    <property type="reaction ID" value="UER00003"/>
</dbReference>
<accession>M1PUL5</accession>
<dbReference type="GO" id="GO:0000287">
    <property type="term" value="F:magnesium ion binding"/>
    <property type="evidence" value="ECO:0007669"/>
    <property type="project" value="TreeGrafter"/>
</dbReference>
<keyword evidence="11" id="KW-0489">Methyltransferase</keyword>
<keyword evidence="5 7" id="KW-0808">Transferase</keyword>
<evidence type="ECO:0000256" key="3">
    <source>
        <dbReference type="ARBA" id="ARBA00011424"/>
    </source>
</evidence>
<dbReference type="FunFam" id="3.20.20.60:FF:000003">
    <property type="entry name" value="3-methyl-2-oxobutanoate hydroxymethyltransferase"/>
    <property type="match status" value="1"/>
</dbReference>
<evidence type="ECO:0000256" key="2">
    <source>
        <dbReference type="ARBA" id="ARBA00008676"/>
    </source>
</evidence>
<dbReference type="GO" id="GO:0015940">
    <property type="term" value="P:pantothenate biosynthetic process"/>
    <property type="evidence" value="ECO:0007669"/>
    <property type="project" value="UniProtKB-UniRule"/>
</dbReference>
<evidence type="ECO:0000313" key="12">
    <source>
        <dbReference type="Proteomes" id="UP000011721"/>
    </source>
</evidence>
<feature type="binding site" evidence="7 9">
    <location>
        <position position="115"/>
    </location>
    <ligand>
        <name>3-methyl-2-oxobutanoate</name>
        <dbReference type="ChEBI" id="CHEBI:11851"/>
    </ligand>
</feature>
<dbReference type="Gene3D" id="3.20.20.60">
    <property type="entry name" value="Phosphoenolpyruvate-binding domains"/>
    <property type="match status" value="1"/>
</dbReference>
<dbReference type="PATRIC" id="fig|1167006.5.peg.3758"/>
<keyword evidence="12" id="KW-1185">Reference proteome</keyword>
<comment type="catalytic activity">
    <reaction evidence="7">
        <text>(6R)-5,10-methylene-5,6,7,8-tetrahydrofolate + 3-methyl-2-oxobutanoate + H2O = 2-dehydropantoate + (6S)-5,6,7,8-tetrahydrofolate</text>
        <dbReference type="Rhea" id="RHEA:11824"/>
        <dbReference type="ChEBI" id="CHEBI:11561"/>
        <dbReference type="ChEBI" id="CHEBI:11851"/>
        <dbReference type="ChEBI" id="CHEBI:15377"/>
        <dbReference type="ChEBI" id="CHEBI:15636"/>
        <dbReference type="ChEBI" id="CHEBI:57453"/>
        <dbReference type="EC" id="2.1.2.11"/>
    </reaction>
</comment>
<feature type="binding site" evidence="7 10">
    <location>
        <position position="46"/>
    </location>
    <ligand>
        <name>Mg(2+)</name>
        <dbReference type="ChEBI" id="CHEBI:18420"/>
    </ligand>
</feature>
<dbReference type="STRING" id="1167006.UWK_03495"/>
<dbReference type="PIRSF" id="PIRSF000388">
    <property type="entry name" value="Pantoate_hydroxy_MeTrfase"/>
    <property type="match status" value="1"/>
</dbReference>
<dbReference type="EC" id="2.1.2.11" evidence="7"/>
<comment type="pathway">
    <text evidence="1 7">Cofactor biosynthesis; (R)-pantothenate biosynthesis; (R)-pantoate from 3-methyl-2-oxobutanoate: step 1/2.</text>
</comment>
<reference evidence="12" key="1">
    <citation type="journal article" date="2013" name="Stand. Genomic Sci.">
        <title>Complete genome sequence of Desulfocapsa sulfexigens, a marine deltaproteobacterium specialized in disproportionating inorganic sulfur compounds.</title>
        <authorList>
            <person name="Finster K.W."/>
            <person name="Kjeldsen K.U."/>
            <person name="Kube M."/>
            <person name="Reinhardt R."/>
            <person name="Mussmann M."/>
            <person name="Amann R."/>
            <person name="Schreiber L."/>
        </authorList>
    </citation>
    <scope>NUCLEOTIDE SEQUENCE [LARGE SCALE GENOMIC DNA]</scope>
    <source>
        <strain evidence="12">DSM 10523 / SB164P1</strain>
    </source>
</reference>
<comment type="subcellular location">
    <subcellularLocation>
        <location evidence="7">Cytoplasm</location>
    </subcellularLocation>
</comment>
<proteinExistence type="inferred from homology"/>
<protein>
    <recommendedName>
        <fullName evidence="7">3-methyl-2-oxobutanoate hydroxymethyltransferase</fullName>
        <ecNumber evidence="7">2.1.2.11</ecNumber>
    </recommendedName>
    <alternativeName>
        <fullName evidence="7">Ketopantoate hydroxymethyltransferase</fullName>
        <shortName evidence="7">KPHMT</shortName>
    </alternativeName>
</protein>
<dbReference type="PANTHER" id="PTHR20881">
    <property type="entry name" value="3-METHYL-2-OXOBUTANOATE HYDROXYMETHYLTRANSFERASE"/>
    <property type="match status" value="1"/>
</dbReference>
<dbReference type="Pfam" id="PF02548">
    <property type="entry name" value="Pantoate_transf"/>
    <property type="match status" value="1"/>
</dbReference>
<dbReference type="InterPro" id="IPR003700">
    <property type="entry name" value="Pantoate_hydroxy_MeTrfase"/>
</dbReference>
<keyword evidence="7 10" id="KW-0460">Magnesium</keyword>
<keyword evidence="7 10" id="KW-0479">Metal-binding</keyword>
<gene>
    <name evidence="7" type="primary">panB</name>
    <name evidence="11" type="ordered locus">UWK_03495</name>
</gene>
<dbReference type="GO" id="GO:0032259">
    <property type="term" value="P:methylation"/>
    <property type="evidence" value="ECO:0007669"/>
    <property type="project" value="UniProtKB-KW"/>
</dbReference>
<comment type="subunit">
    <text evidence="3 7">Homodecamer; pentamer of dimers.</text>
</comment>
<feature type="binding site" evidence="7 10">
    <location>
        <position position="85"/>
    </location>
    <ligand>
        <name>Mg(2+)</name>
        <dbReference type="ChEBI" id="CHEBI:18420"/>
    </ligand>
</feature>
<dbReference type="RefSeq" id="WP_015405693.1">
    <property type="nucleotide sequence ID" value="NC_020304.1"/>
</dbReference>
<evidence type="ECO:0000256" key="8">
    <source>
        <dbReference type="PIRSR" id="PIRSR000388-1"/>
    </source>
</evidence>
<dbReference type="EMBL" id="CP003985">
    <property type="protein sequence ID" value="AGF80011.1"/>
    <property type="molecule type" value="Genomic_DNA"/>
</dbReference>
<dbReference type="GO" id="GO:0005737">
    <property type="term" value="C:cytoplasm"/>
    <property type="evidence" value="ECO:0007669"/>
    <property type="project" value="UniProtKB-SubCell"/>
</dbReference>
<dbReference type="HOGENOM" id="CLU_036645_1_0_7"/>
<evidence type="ECO:0000256" key="10">
    <source>
        <dbReference type="PIRSR" id="PIRSR000388-3"/>
    </source>
</evidence>
<feature type="binding site" evidence="7 9">
    <location>
        <position position="85"/>
    </location>
    <ligand>
        <name>3-methyl-2-oxobutanoate</name>
        <dbReference type="ChEBI" id="CHEBI:11851"/>
    </ligand>
</feature>
<dbReference type="HAMAP" id="MF_00156">
    <property type="entry name" value="PanB"/>
    <property type="match status" value="1"/>
</dbReference>
<feature type="binding site" evidence="7 10">
    <location>
        <position position="117"/>
    </location>
    <ligand>
        <name>Mg(2+)</name>
        <dbReference type="ChEBI" id="CHEBI:18420"/>
    </ligand>
</feature>
<dbReference type="GO" id="GO:0008168">
    <property type="term" value="F:methyltransferase activity"/>
    <property type="evidence" value="ECO:0007669"/>
    <property type="project" value="UniProtKB-KW"/>
</dbReference>
<evidence type="ECO:0000256" key="1">
    <source>
        <dbReference type="ARBA" id="ARBA00005033"/>
    </source>
</evidence>